<evidence type="ECO:0000256" key="1">
    <source>
        <dbReference type="SAM" id="MobiDB-lite"/>
    </source>
</evidence>
<gene>
    <name evidence="3" type="ORF">ITX44_14630</name>
</gene>
<keyword evidence="2" id="KW-0472">Membrane</keyword>
<dbReference type="EMBL" id="JADKYB010000007">
    <property type="protein sequence ID" value="MBM9505766.1"/>
    <property type="molecule type" value="Genomic_DNA"/>
</dbReference>
<dbReference type="Proteomes" id="UP000749040">
    <property type="component" value="Unassembled WGS sequence"/>
</dbReference>
<dbReference type="Pfam" id="PF06240">
    <property type="entry name" value="COXG"/>
    <property type="match status" value="1"/>
</dbReference>
<reference evidence="3 4" key="1">
    <citation type="submission" date="2021-01" db="EMBL/GenBank/DDBJ databases">
        <title>Streptomyces acididurans sp. nov., isolated from a peat swamp forest soil.</title>
        <authorList>
            <person name="Chantavorakit T."/>
            <person name="Duangmal K."/>
        </authorList>
    </citation>
    <scope>NUCLEOTIDE SEQUENCE [LARGE SCALE GENOMIC DNA]</scope>
    <source>
        <strain evidence="3 4">KK5PA1</strain>
    </source>
</reference>
<keyword evidence="2" id="KW-1133">Transmembrane helix</keyword>
<feature type="compositionally biased region" description="Basic and acidic residues" evidence="1">
    <location>
        <begin position="237"/>
        <end position="248"/>
    </location>
</feature>
<keyword evidence="4" id="KW-1185">Reference proteome</keyword>
<feature type="compositionally biased region" description="Basic and acidic residues" evidence="1">
    <location>
        <begin position="168"/>
        <end position="210"/>
    </location>
</feature>
<protein>
    <submittedName>
        <fullName evidence="3">SRPBCC family protein</fullName>
    </submittedName>
</protein>
<dbReference type="InterPro" id="IPR010419">
    <property type="entry name" value="CO_DH_gsu"/>
</dbReference>
<evidence type="ECO:0000313" key="3">
    <source>
        <dbReference type="EMBL" id="MBM9505766.1"/>
    </source>
</evidence>
<dbReference type="InterPro" id="IPR023393">
    <property type="entry name" value="START-like_dom_sf"/>
</dbReference>
<dbReference type="Gene3D" id="3.30.530.20">
    <property type="match status" value="1"/>
</dbReference>
<dbReference type="PANTHER" id="PTHR38588:SF1">
    <property type="entry name" value="BLL0334 PROTEIN"/>
    <property type="match status" value="1"/>
</dbReference>
<evidence type="ECO:0000256" key="2">
    <source>
        <dbReference type="SAM" id="Phobius"/>
    </source>
</evidence>
<dbReference type="PANTHER" id="PTHR38588">
    <property type="entry name" value="BLL0334 PROTEIN"/>
    <property type="match status" value="1"/>
</dbReference>
<sequence length="365" mass="38202">MEHDSFVPAPADRVMAALRTPGAVTASLPGWQQDEDAGTEPRGRLRLRVGGSTITYRATVTVTGTGPVFAVQAEGTEVRGSGAAMVTAELEVTATEEPQPGTTLHWRGRADVTGRLASYEDAVVGAAVRRLLDRFCADLAAYPVQESAAEEARAQTGGPGAVPAQESWPKERPEEKGRGEKAPDEKKGPDEKGPDRQAPDQEAADHEATDRAGATPESGDGGDEEPGAREAAQGETAAERDAAEREAAEGEPAEGDEESDVVDDLGEPSGEELEEFELVEVEVEVPESAAALDDLVPPAEAAHARRTMIGRSAEEVDHAPPRGRYAPVPAPEPGAGAATLRWAAPAAAALLASAVVVGRVLRRRR</sequence>
<feature type="transmembrane region" description="Helical" evidence="2">
    <location>
        <begin position="342"/>
        <end position="361"/>
    </location>
</feature>
<proteinExistence type="predicted"/>
<organism evidence="3 4">
    <name type="scientific">Actinacidiphila acididurans</name>
    <dbReference type="NCBI Taxonomy" id="2784346"/>
    <lineage>
        <taxon>Bacteria</taxon>
        <taxon>Bacillati</taxon>
        <taxon>Actinomycetota</taxon>
        <taxon>Actinomycetes</taxon>
        <taxon>Kitasatosporales</taxon>
        <taxon>Streptomycetaceae</taxon>
        <taxon>Actinacidiphila</taxon>
    </lineage>
</organism>
<name>A0ABS2TTD5_9ACTN</name>
<feature type="region of interest" description="Disordered" evidence="1">
    <location>
        <begin position="311"/>
        <end position="336"/>
    </location>
</feature>
<comment type="caution">
    <text evidence="3">The sequence shown here is derived from an EMBL/GenBank/DDBJ whole genome shotgun (WGS) entry which is preliminary data.</text>
</comment>
<accession>A0ABS2TTD5</accession>
<dbReference type="RefSeq" id="WP_205357645.1">
    <property type="nucleotide sequence ID" value="NZ_JADKYB010000007.1"/>
</dbReference>
<feature type="compositionally biased region" description="Acidic residues" evidence="1">
    <location>
        <begin position="249"/>
        <end position="272"/>
    </location>
</feature>
<keyword evidence="2" id="KW-0812">Transmembrane</keyword>
<dbReference type="SUPFAM" id="SSF55961">
    <property type="entry name" value="Bet v1-like"/>
    <property type="match status" value="1"/>
</dbReference>
<evidence type="ECO:0000313" key="4">
    <source>
        <dbReference type="Proteomes" id="UP000749040"/>
    </source>
</evidence>
<feature type="region of interest" description="Disordered" evidence="1">
    <location>
        <begin position="150"/>
        <end position="272"/>
    </location>
</feature>